<evidence type="ECO:0000256" key="1">
    <source>
        <dbReference type="ARBA" id="ARBA00000085"/>
    </source>
</evidence>
<evidence type="ECO:0000256" key="15">
    <source>
        <dbReference type="SAM" id="Phobius"/>
    </source>
</evidence>
<dbReference type="EMBL" id="CP162599">
    <property type="protein sequence ID" value="XDK33323.1"/>
    <property type="molecule type" value="Genomic_DNA"/>
</dbReference>
<feature type="transmembrane region" description="Helical" evidence="15">
    <location>
        <begin position="7"/>
        <end position="30"/>
    </location>
</feature>
<dbReference type="GO" id="GO:0000155">
    <property type="term" value="F:phosphorelay sensor kinase activity"/>
    <property type="evidence" value="ECO:0007669"/>
    <property type="project" value="InterPro"/>
</dbReference>
<evidence type="ECO:0000256" key="6">
    <source>
        <dbReference type="ARBA" id="ARBA00022553"/>
    </source>
</evidence>
<comment type="subcellular location">
    <subcellularLocation>
        <location evidence="2">Cell membrane</location>
        <topology evidence="2">Multi-pass membrane protein</topology>
    </subcellularLocation>
</comment>
<keyword evidence="5" id="KW-1003">Cell membrane</keyword>
<keyword evidence="11 18" id="KW-0067">ATP-binding</keyword>
<dbReference type="InterPro" id="IPR003660">
    <property type="entry name" value="HAMP_dom"/>
</dbReference>
<keyword evidence="12 15" id="KW-1133">Transmembrane helix</keyword>
<evidence type="ECO:0000256" key="9">
    <source>
        <dbReference type="ARBA" id="ARBA00022741"/>
    </source>
</evidence>
<evidence type="ECO:0000256" key="11">
    <source>
        <dbReference type="ARBA" id="ARBA00022840"/>
    </source>
</evidence>
<evidence type="ECO:0000259" key="17">
    <source>
        <dbReference type="PROSITE" id="PS50885"/>
    </source>
</evidence>
<dbReference type="EC" id="2.7.13.3" evidence="3"/>
<evidence type="ECO:0000313" key="18">
    <source>
        <dbReference type="EMBL" id="XDK33323.1"/>
    </source>
</evidence>
<feature type="domain" description="Histidine kinase" evidence="16">
    <location>
        <begin position="238"/>
        <end position="448"/>
    </location>
</feature>
<evidence type="ECO:0000256" key="4">
    <source>
        <dbReference type="ARBA" id="ARBA00015735"/>
    </source>
</evidence>
<dbReference type="PROSITE" id="PS50885">
    <property type="entry name" value="HAMP"/>
    <property type="match status" value="1"/>
</dbReference>
<name>A0AB39HSH8_9BACI</name>
<dbReference type="SMART" id="SM00387">
    <property type="entry name" value="HATPase_c"/>
    <property type="match status" value="1"/>
</dbReference>
<dbReference type="Pfam" id="PF18719">
    <property type="entry name" value="ArlS_N"/>
    <property type="match status" value="1"/>
</dbReference>
<dbReference type="InterPro" id="IPR004358">
    <property type="entry name" value="Sig_transdc_His_kin-like_C"/>
</dbReference>
<accession>A0AB39HSH8</accession>
<gene>
    <name evidence="18" type="ORF">AB4Y30_02845</name>
</gene>
<dbReference type="PANTHER" id="PTHR45436:SF5">
    <property type="entry name" value="SENSOR HISTIDINE KINASE TRCS"/>
    <property type="match status" value="1"/>
</dbReference>
<organism evidence="18">
    <name type="scientific">Ornithinibacillus sp. 4-3</name>
    <dbReference type="NCBI Taxonomy" id="3231488"/>
    <lineage>
        <taxon>Bacteria</taxon>
        <taxon>Bacillati</taxon>
        <taxon>Bacillota</taxon>
        <taxon>Bacilli</taxon>
        <taxon>Bacillales</taxon>
        <taxon>Bacillaceae</taxon>
        <taxon>Ornithinibacillus</taxon>
    </lineage>
</organism>
<evidence type="ECO:0000259" key="16">
    <source>
        <dbReference type="PROSITE" id="PS50109"/>
    </source>
</evidence>
<dbReference type="Gene3D" id="3.30.565.10">
    <property type="entry name" value="Histidine kinase-like ATPase, C-terminal domain"/>
    <property type="match status" value="1"/>
</dbReference>
<sequence>MKLQTKIQLFTSLFMLILVVLINTAVYSLFYKISIDNEVGELKGQTNQIVETLAENPDIPYDDLLRAFLPEEGMIRVYEADTSKLITIITKDAKYRSIPGEFSDAESHEVVKQSGEPRTVVIKKPIIWDDGTVVSLQLSKSLGALEETMRTLFYVFLVASIVIIIPMIIGGIFLSRFLLQPIKTFIHTMKDNTQEANWKKIHLQNRSKDELYEMEKTFNEMIEHLKENYEKQEVFVSDASHELKTPISIVKSYAQLLARRGKDNPEIFNEAVQAIDSEADRMQKLVEQMLLLAKNQQDSSHEIVDLAHLSRHTISTFQGAYDRNIVFHCKEENIFIQGNEDQLQQVIYILVDNALKYSKQDVTVEVTKSAQKAQLSVTDLGQGIPKAEQAKIFERFYRIDKARSRDTGGTGLGLAIAKSITELHGGRLILHSKEGEGSTFIVEFPILKED</sequence>
<feature type="domain" description="HAMP" evidence="17">
    <location>
        <begin position="176"/>
        <end position="230"/>
    </location>
</feature>
<keyword evidence="8 15" id="KW-0812">Transmembrane</keyword>
<dbReference type="InterPro" id="IPR041610">
    <property type="entry name" value="ArlS_N"/>
</dbReference>
<keyword evidence="9" id="KW-0547">Nucleotide-binding</keyword>
<dbReference type="Gene3D" id="1.10.287.130">
    <property type="match status" value="1"/>
</dbReference>
<dbReference type="InterPro" id="IPR003661">
    <property type="entry name" value="HisK_dim/P_dom"/>
</dbReference>
<dbReference type="RefSeq" id="WP_368654005.1">
    <property type="nucleotide sequence ID" value="NZ_CP162599.1"/>
</dbReference>
<evidence type="ECO:0000256" key="13">
    <source>
        <dbReference type="ARBA" id="ARBA00023012"/>
    </source>
</evidence>
<dbReference type="PANTHER" id="PTHR45436">
    <property type="entry name" value="SENSOR HISTIDINE KINASE YKOH"/>
    <property type="match status" value="1"/>
</dbReference>
<dbReference type="PROSITE" id="PS50109">
    <property type="entry name" value="HIS_KIN"/>
    <property type="match status" value="1"/>
</dbReference>
<dbReference type="Pfam" id="PF00512">
    <property type="entry name" value="HisKA"/>
    <property type="match status" value="1"/>
</dbReference>
<dbReference type="GO" id="GO:0005886">
    <property type="term" value="C:plasma membrane"/>
    <property type="evidence" value="ECO:0007669"/>
    <property type="project" value="UniProtKB-SubCell"/>
</dbReference>
<evidence type="ECO:0000256" key="14">
    <source>
        <dbReference type="ARBA" id="ARBA00023136"/>
    </source>
</evidence>
<keyword evidence="14 15" id="KW-0472">Membrane</keyword>
<evidence type="ECO:0000256" key="10">
    <source>
        <dbReference type="ARBA" id="ARBA00022777"/>
    </source>
</evidence>
<evidence type="ECO:0000256" key="7">
    <source>
        <dbReference type="ARBA" id="ARBA00022679"/>
    </source>
</evidence>
<keyword evidence="13" id="KW-0902">Two-component regulatory system</keyword>
<keyword evidence="6" id="KW-0597">Phosphoprotein</keyword>
<dbReference type="PRINTS" id="PR00344">
    <property type="entry name" value="BCTRLSENSOR"/>
</dbReference>
<dbReference type="InterPro" id="IPR003594">
    <property type="entry name" value="HATPase_dom"/>
</dbReference>
<dbReference type="SUPFAM" id="SSF47384">
    <property type="entry name" value="Homodimeric domain of signal transducing histidine kinase"/>
    <property type="match status" value="1"/>
</dbReference>
<dbReference type="GO" id="GO:0005524">
    <property type="term" value="F:ATP binding"/>
    <property type="evidence" value="ECO:0007669"/>
    <property type="project" value="UniProtKB-KW"/>
</dbReference>
<evidence type="ECO:0000256" key="8">
    <source>
        <dbReference type="ARBA" id="ARBA00022692"/>
    </source>
</evidence>
<evidence type="ECO:0000256" key="2">
    <source>
        <dbReference type="ARBA" id="ARBA00004651"/>
    </source>
</evidence>
<proteinExistence type="predicted"/>
<dbReference type="InterPro" id="IPR050428">
    <property type="entry name" value="TCS_sensor_his_kinase"/>
</dbReference>
<reference evidence="18" key="1">
    <citation type="submission" date="2024-07" db="EMBL/GenBank/DDBJ databases">
        <title>Halotolerant mesophilic bacterium Ornithinibacillus sp. 4-3, sp. nov., isolated from soil.</title>
        <authorList>
            <person name="Sidarenka A.V."/>
            <person name="Guliayeva D.E."/>
            <person name="Leanovich S.I."/>
            <person name="Hileuskaya K.S."/>
            <person name="Akhremchuk A.E."/>
            <person name="Sikolenko M.A."/>
            <person name="Valentovich L.N."/>
        </authorList>
    </citation>
    <scope>NUCLEOTIDE SEQUENCE</scope>
    <source>
        <strain evidence="18">4-3</strain>
    </source>
</reference>
<evidence type="ECO:0000256" key="5">
    <source>
        <dbReference type="ARBA" id="ARBA00022475"/>
    </source>
</evidence>
<dbReference type="CDD" id="cd00075">
    <property type="entry name" value="HATPase"/>
    <property type="match status" value="1"/>
</dbReference>
<dbReference type="AlphaFoldDB" id="A0AB39HSH8"/>
<dbReference type="Pfam" id="PF02518">
    <property type="entry name" value="HATPase_c"/>
    <property type="match status" value="1"/>
</dbReference>
<dbReference type="SUPFAM" id="SSF55874">
    <property type="entry name" value="ATPase domain of HSP90 chaperone/DNA topoisomerase II/histidine kinase"/>
    <property type="match status" value="1"/>
</dbReference>
<dbReference type="InterPro" id="IPR036890">
    <property type="entry name" value="HATPase_C_sf"/>
</dbReference>
<dbReference type="Gene3D" id="6.10.340.10">
    <property type="match status" value="1"/>
</dbReference>
<protein>
    <recommendedName>
        <fullName evidence="4">Signal transduction histidine-protein kinase ArlS</fullName>
        <ecNumber evidence="3">2.7.13.3</ecNumber>
    </recommendedName>
</protein>
<dbReference type="InterPro" id="IPR036097">
    <property type="entry name" value="HisK_dim/P_sf"/>
</dbReference>
<feature type="transmembrane region" description="Helical" evidence="15">
    <location>
        <begin position="152"/>
        <end position="179"/>
    </location>
</feature>
<comment type="catalytic activity">
    <reaction evidence="1">
        <text>ATP + protein L-histidine = ADP + protein N-phospho-L-histidine.</text>
        <dbReference type="EC" id="2.7.13.3"/>
    </reaction>
</comment>
<dbReference type="SMART" id="SM00388">
    <property type="entry name" value="HisKA"/>
    <property type="match status" value="1"/>
</dbReference>
<dbReference type="InterPro" id="IPR005467">
    <property type="entry name" value="His_kinase_dom"/>
</dbReference>
<dbReference type="FunFam" id="1.10.287.130:FF:000001">
    <property type="entry name" value="Two-component sensor histidine kinase"/>
    <property type="match status" value="1"/>
</dbReference>
<evidence type="ECO:0000256" key="12">
    <source>
        <dbReference type="ARBA" id="ARBA00022989"/>
    </source>
</evidence>
<dbReference type="CDD" id="cd00082">
    <property type="entry name" value="HisKA"/>
    <property type="match status" value="1"/>
</dbReference>
<dbReference type="FunFam" id="3.30.565.10:FF:000006">
    <property type="entry name" value="Sensor histidine kinase WalK"/>
    <property type="match status" value="1"/>
</dbReference>
<keyword evidence="7" id="KW-0808">Transferase</keyword>
<evidence type="ECO:0000256" key="3">
    <source>
        <dbReference type="ARBA" id="ARBA00012438"/>
    </source>
</evidence>
<keyword evidence="10" id="KW-0418">Kinase</keyword>